<dbReference type="OrthoDB" id="191139at2759"/>
<comment type="caution">
    <text evidence="5">The sequence shown here is derived from an EMBL/GenBank/DDBJ whole genome shotgun (WGS) entry which is preliminary data.</text>
</comment>
<feature type="compositionally biased region" description="Pro residues" evidence="4">
    <location>
        <begin position="138"/>
        <end position="154"/>
    </location>
</feature>
<evidence type="ECO:0000256" key="3">
    <source>
        <dbReference type="ARBA" id="ARBA00048508"/>
    </source>
</evidence>
<dbReference type="PANTHER" id="PTHR42879:SF2">
    <property type="entry name" value="3-OXOACYL-[ACYL-CARRIER-PROTEIN] REDUCTASE FABG"/>
    <property type="match status" value="1"/>
</dbReference>
<proteinExistence type="inferred from homology"/>
<dbReference type="EMBL" id="LIAE01009958">
    <property type="protein sequence ID" value="PAV67299.1"/>
    <property type="molecule type" value="Genomic_DNA"/>
</dbReference>
<evidence type="ECO:0000256" key="1">
    <source>
        <dbReference type="ARBA" id="ARBA00006484"/>
    </source>
</evidence>
<dbReference type="InterPro" id="IPR002347">
    <property type="entry name" value="SDR_fam"/>
</dbReference>
<dbReference type="AlphaFoldDB" id="A0A2A2K0I1"/>
<evidence type="ECO:0000256" key="4">
    <source>
        <dbReference type="SAM" id="MobiDB-lite"/>
    </source>
</evidence>
<keyword evidence="6" id="KW-1185">Reference proteome</keyword>
<dbReference type="EC" id="1.1.1.100" evidence="2"/>
<dbReference type="SUPFAM" id="SSF51735">
    <property type="entry name" value="NAD(P)-binding Rossmann-fold domains"/>
    <property type="match status" value="1"/>
</dbReference>
<accession>A0A2A2K0I1</accession>
<evidence type="ECO:0000313" key="6">
    <source>
        <dbReference type="Proteomes" id="UP000218231"/>
    </source>
</evidence>
<feature type="compositionally biased region" description="Low complexity" evidence="4">
    <location>
        <begin position="155"/>
        <end position="165"/>
    </location>
</feature>
<comment type="similarity">
    <text evidence="1">Belongs to the short-chain dehydrogenases/reductases (SDR) family.</text>
</comment>
<organism evidence="5 6">
    <name type="scientific">Diploscapter pachys</name>
    <dbReference type="NCBI Taxonomy" id="2018661"/>
    <lineage>
        <taxon>Eukaryota</taxon>
        <taxon>Metazoa</taxon>
        <taxon>Ecdysozoa</taxon>
        <taxon>Nematoda</taxon>
        <taxon>Chromadorea</taxon>
        <taxon>Rhabditida</taxon>
        <taxon>Rhabditina</taxon>
        <taxon>Rhabditomorpha</taxon>
        <taxon>Rhabditoidea</taxon>
        <taxon>Rhabditidae</taxon>
        <taxon>Diploscapter</taxon>
    </lineage>
</organism>
<dbReference type="Gene3D" id="3.40.50.720">
    <property type="entry name" value="NAD(P)-binding Rossmann-like Domain"/>
    <property type="match status" value="1"/>
</dbReference>
<name>A0A2A2K0I1_9BILA</name>
<dbReference type="PANTHER" id="PTHR42879">
    <property type="entry name" value="3-OXOACYL-(ACYL-CARRIER-PROTEIN) REDUCTASE"/>
    <property type="match status" value="1"/>
</dbReference>
<protein>
    <recommendedName>
        <fullName evidence="2">3-oxoacyl-[acyl-carrier-protein] reductase</fullName>
        <ecNumber evidence="2">1.1.1.100</ecNumber>
    </recommendedName>
</protein>
<feature type="compositionally biased region" description="Pro residues" evidence="4">
    <location>
        <begin position="181"/>
        <end position="195"/>
    </location>
</feature>
<evidence type="ECO:0000313" key="5">
    <source>
        <dbReference type="EMBL" id="PAV67299.1"/>
    </source>
</evidence>
<dbReference type="GO" id="GO:0004316">
    <property type="term" value="F:3-oxoacyl-[acyl-carrier-protein] reductase (NADPH) activity"/>
    <property type="evidence" value="ECO:0007669"/>
    <property type="project" value="UniProtKB-EC"/>
</dbReference>
<dbReference type="InterPro" id="IPR036291">
    <property type="entry name" value="NAD(P)-bd_dom_sf"/>
</dbReference>
<evidence type="ECO:0000256" key="2">
    <source>
        <dbReference type="ARBA" id="ARBA00012948"/>
    </source>
</evidence>
<dbReference type="Pfam" id="PF00106">
    <property type="entry name" value="adh_short"/>
    <property type="match status" value="1"/>
</dbReference>
<reference evidence="5 6" key="1">
    <citation type="journal article" date="2017" name="Curr. Biol.">
        <title>Genome architecture and evolution of a unichromosomal asexual nematode.</title>
        <authorList>
            <person name="Fradin H."/>
            <person name="Zegar C."/>
            <person name="Gutwein M."/>
            <person name="Lucas J."/>
            <person name="Kovtun M."/>
            <person name="Corcoran D."/>
            <person name="Baugh L.R."/>
            <person name="Kiontke K."/>
            <person name="Gunsalus K."/>
            <person name="Fitch D.H."/>
            <person name="Piano F."/>
        </authorList>
    </citation>
    <scope>NUCLEOTIDE SEQUENCE [LARGE SCALE GENOMIC DNA]</scope>
    <source>
        <strain evidence="5">PF1309</strain>
    </source>
</reference>
<dbReference type="Proteomes" id="UP000218231">
    <property type="component" value="Unassembled WGS sequence"/>
</dbReference>
<dbReference type="InterPro" id="IPR050259">
    <property type="entry name" value="SDR"/>
</dbReference>
<comment type="catalytic activity">
    <reaction evidence="3">
        <text>a (3R)-hydroxyacyl-[ACP] + NADP(+) = a 3-oxoacyl-[ACP] + NADPH + H(+)</text>
        <dbReference type="Rhea" id="RHEA:17397"/>
        <dbReference type="Rhea" id="RHEA-COMP:9916"/>
        <dbReference type="Rhea" id="RHEA-COMP:9945"/>
        <dbReference type="ChEBI" id="CHEBI:15378"/>
        <dbReference type="ChEBI" id="CHEBI:57783"/>
        <dbReference type="ChEBI" id="CHEBI:58349"/>
        <dbReference type="ChEBI" id="CHEBI:78776"/>
        <dbReference type="ChEBI" id="CHEBI:78827"/>
        <dbReference type="EC" id="1.1.1.100"/>
    </reaction>
</comment>
<dbReference type="STRING" id="2018661.A0A2A2K0I1"/>
<sequence>MPRRSQRVVADRAGGGQALFQIARLHAAAVLRCPDASVAIGLQLEADRGGIALPFRTAALDLLHLVRRAEQVLDVMAKFVGDHVILREVTLGAEAIGQFVEEAGVEIDALAARLSGSDEQTAVAPRPSDGALRVTCVPLPPPPPTRLPRLPSPPNTANSSNTTTMPPQPKRLPISGNRPNSTPPPPPPPKPPPPGASLVINGFGDADAIEAIRAELAATSGAAALYDAADMTKPDQIAALIDRAVAETGRIDIAINNAGIQHVSPIEDFPDDKMEAIVRINLLSAWVGGGSLPPRPRTAWSRAPTNRPM</sequence>
<feature type="region of interest" description="Disordered" evidence="4">
    <location>
        <begin position="116"/>
        <end position="198"/>
    </location>
</feature>
<gene>
    <name evidence="5" type="ORF">WR25_26828</name>
</gene>